<proteinExistence type="predicted"/>
<dbReference type="EMBL" id="CP000479">
    <property type="protein sequence ID" value="ABK65466.1"/>
    <property type="molecule type" value="Genomic_DNA"/>
</dbReference>
<dbReference type="GeneID" id="75271805"/>
<dbReference type="HOGENOM" id="CLU_153836_0_0_11"/>
<evidence type="ECO:0000313" key="1">
    <source>
        <dbReference type="EMBL" id="ABK65466.1"/>
    </source>
</evidence>
<dbReference type="AlphaFoldDB" id="A0A0H2ZUX0"/>
<dbReference type="RefSeq" id="WP_003874473.1">
    <property type="nucleotide sequence ID" value="NC_008595.1"/>
</dbReference>
<name>A0A0H2ZUX0_MYCA1</name>
<accession>A0A0H2ZUX0</accession>
<protein>
    <submittedName>
        <fullName evidence="1">Uncharacterized protein</fullName>
    </submittedName>
</protein>
<organism evidence="1 2">
    <name type="scientific">Mycobacterium avium (strain 104)</name>
    <dbReference type="NCBI Taxonomy" id="243243"/>
    <lineage>
        <taxon>Bacteria</taxon>
        <taxon>Bacillati</taxon>
        <taxon>Actinomycetota</taxon>
        <taxon>Actinomycetes</taxon>
        <taxon>Mycobacteriales</taxon>
        <taxon>Mycobacteriaceae</taxon>
        <taxon>Mycobacterium</taxon>
        <taxon>Mycobacterium avium complex (MAC)</taxon>
    </lineage>
</organism>
<reference evidence="1 2" key="1">
    <citation type="submission" date="2006-10" db="EMBL/GenBank/DDBJ databases">
        <authorList>
            <person name="Fleischmann R.D."/>
            <person name="Dodson R.J."/>
            <person name="Haft D.H."/>
            <person name="Merkel J.S."/>
            <person name="Nelson W.C."/>
            <person name="Fraser C.M."/>
        </authorList>
    </citation>
    <scope>NUCLEOTIDE SEQUENCE [LARGE SCALE GENOMIC DNA]</scope>
    <source>
        <strain evidence="1 2">104</strain>
    </source>
</reference>
<gene>
    <name evidence="1" type="ordered locus">MAV_4303</name>
</gene>
<evidence type="ECO:0000313" key="2">
    <source>
        <dbReference type="Proteomes" id="UP000001574"/>
    </source>
</evidence>
<dbReference type="Proteomes" id="UP000001574">
    <property type="component" value="Chromosome"/>
</dbReference>
<sequence>MEQLLKQVEKGTQVRGPGQDRMLTELKVHRDAAPEGDLRSALTWLCNAQSRIANSPSAAHSREVLLAAYEVKRVLATAGGTRR</sequence>
<dbReference type="KEGG" id="mav:MAV_4303"/>